<evidence type="ECO:0000313" key="20">
    <source>
        <dbReference type="EMBL" id="KAK7482230.1"/>
    </source>
</evidence>
<dbReference type="AlphaFoldDB" id="A0ABD0K5M4"/>
<dbReference type="Pfam" id="PF00060">
    <property type="entry name" value="Lig_chan"/>
    <property type="match status" value="1"/>
</dbReference>
<dbReference type="EMBL" id="JACVVK020000248">
    <property type="protein sequence ID" value="KAK7482230.1"/>
    <property type="molecule type" value="Genomic_DNA"/>
</dbReference>
<evidence type="ECO:0000256" key="16">
    <source>
        <dbReference type="SAM" id="MobiDB-lite"/>
    </source>
</evidence>
<keyword evidence="11" id="KW-1071">Ligand-gated ion channel</keyword>
<keyword evidence="10" id="KW-0325">Glycoprotein</keyword>
<keyword evidence="2" id="KW-0813">Transport</keyword>
<dbReference type="GO" id="GO:0043226">
    <property type="term" value="C:organelle"/>
    <property type="evidence" value="ECO:0007669"/>
    <property type="project" value="UniProtKB-ARBA"/>
</dbReference>
<dbReference type="Gene3D" id="1.10.287.70">
    <property type="match status" value="1"/>
</dbReference>
<evidence type="ECO:0000256" key="13">
    <source>
        <dbReference type="PIRSR" id="PIRSR601508-1"/>
    </source>
</evidence>
<feature type="transmembrane region" description="Helical" evidence="17">
    <location>
        <begin position="275"/>
        <end position="293"/>
    </location>
</feature>
<evidence type="ECO:0000256" key="4">
    <source>
        <dbReference type="ARBA" id="ARBA00022692"/>
    </source>
</evidence>
<dbReference type="InterPro" id="IPR015683">
    <property type="entry name" value="Ionotropic_Glu_rcpt"/>
</dbReference>
<keyword evidence="8 17" id="KW-0472">Membrane</keyword>
<evidence type="ECO:0000256" key="2">
    <source>
        <dbReference type="ARBA" id="ARBA00022448"/>
    </source>
</evidence>
<feature type="site" description="Interaction with the cone snail toxin Con-ikot-ikot" evidence="14">
    <location>
        <position position="364"/>
    </location>
</feature>
<feature type="region of interest" description="Disordered" evidence="16">
    <location>
        <begin position="725"/>
        <end position="753"/>
    </location>
</feature>
<keyword evidence="21" id="KW-1185">Reference proteome</keyword>
<evidence type="ECO:0000256" key="3">
    <source>
        <dbReference type="ARBA" id="ARBA00022475"/>
    </source>
</evidence>
<dbReference type="GO" id="GO:0005886">
    <property type="term" value="C:plasma membrane"/>
    <property type="evidence" value="ECO:0007669"/>
    <property type="project" value="UniProtKB-SubCell"/>
</dbReference>
<keyword evidence="15" id="KW-1015">Disulfide bond</keyword>
<evidence type="ECO:0000256" key="17">
    <source>
        <dbReference type="SAM" id="Phobius"/>
    </source>
</evidence>
<name>A0ABD0K5M4_9CAEN</name>
<keyword evidence="5 17" id="KW-1133">Transmembrane helix</keyword>
<feature type="domain" description="Ionotropic glutamate receptor C-terminal" evidence="18">
    <location>
        <begin position="113"/>
        <end position="497"/>
    </location>
</feature>
<feature type="binding site" evidence="13">
    <location>
        <position position="199"/>
    </location>
    <ligand>
        <name>L-glutamate</name>
        <dbReference type="ChEBI" id="CHEBI:29985"/>
    </ligand>
</feature>
<comment type="subcellular location">
    <subcellularLocation>
        <location evidence="1">Cell membrane</location>
        <topology evidence="1">Multi-pass membrane protein</topology>
    </subcellularLocation>
</comment>
<evidence type="ECO:0000256" key="12">
    <source>
        <dbReference type="ARBA" id="ARBA00023303"/>
    </source>
</evidence>
<evidence type="ECO:0000256" key="9">
    <source>
        <dbReference type="ARBA" id="ARBA00023170"/>
    </source>
</evidence>
<dbReference type="InterPro" id="IPR001320">
    <property type="entry name" value="Iontro_rcpt_C"/>
</dbReference>
<protein>
    <submittedName>
        <fullName evidence="20">Uncharacterized protein</fullName>
    </submittedName>
</protein>
<sequence length="794" mass="89485">MIHGLTGELVFDAEGFLNISTFRVRNLVFDGRENVWQDVGCVQGREVRPFGIIWPGDAKSLESPTEGKKRYRVVTNPVQPFVMTEAPHDDYGECLTDTPCLNLTSKEKSREEVLRAIDAYESGMENRSDLYKIQCCRGLTIDLLNKLASDLDFDFTLYIVQDETYGRRNKNGTWNGMIKDLLDNTAHFAVAAFSITRDRQKVIDFTDPYFFSGFSVLYSDKTRETSMLAFLEPFDTSVWFAIFISANFTAVAMALFEWNSPFGLNPWGRKRKQNYSLASGLTMVFSVLFGHTVKTKSPKAWPSKVMQNFWAFAAIFIIASYTANLAAFIAGKHAGINYHDVKDNRLLSIRIGSLPGSAVDEFLKRLQAKIAEVSAKYPVNKTDLGIEWVMYLPKRDPESISPISDCDIGSCINVAGDWGGGNGRLDAYLGDYPILDYARAHLAPSCELKLISKIFGDDQYGLGIPKNSPLKAALSKKIQEYHQTGYVDDLKDVHFADAHCFKKRISEEDSKLEVGHHAGLFVMLCVGFGIGVMTLMLEYIIFKWLVPYIRQAPGTSMWKSIHLMFFSQRLHRITTSAELVNPHESAREMLGIVRNRDFAKLFQKSTIRKNKLADMAKTKRLNRNFYDIVEKAKWLQEMQASGLVDDDTTIETPQIIEIPLKQLGANVDLEQARHSHALHGAEGPAASTSHDLSHHCLLGESKKRFDFAGDHRVCQSHSDLLSKLRALDTGSTTSSNDSPRHRRRPGEQATGRGEQVLLTIQIPSAPVRQPHQGPVFRLSPQRFARQRQVERDET</sequence>
<evidence type="ECO:0000256" key="15">
    <source>
        <dbReference type="PIRSR" id="PIRSR601508-3"/>
    </source>
</evidence>
<evidence type="ECO:0000256" key="14">
    <source>
        <dbReference type="PIRSR" id="PIRSR601508-2"/>
    </source>
</evidence>
<accession>A0ABD0K5M4</accession>
<feature type="non-terminal residue" evidence="20">
    <location>
        <position position="794"/>
    </location>
</feature>
<evidence type="ECO:0000256" key="5">
    <source>
        <dbReference type="ARBA" id="ARBA00022989"/>
    </source>
</evidence>
<keyword evidence="9" id="KW-0675">Receptor</keyword>
<dbReference type="FunFam" id="3.40.190.10:FF:000078">
    <property type="entry name" value="glutamate receptor ionotropic, NMDA 3B"/>
    <property type="match status" value="1"/>
</dbReference>
<keyword evidence="4 17" id="KW-0812">Transmembrane</keyword>
<dbReference type="SUPFAM" id="SSF53850">
    <property type="entry name" value="Periplasmic binding protein-like II"/>
    <property type="match status" value="1"/>
</dbReference>
<evidence type="ECO:0000256" key="7">
    <source>
        <dbReference type="ARBA" id="ARBA00023065"/>
    </source>
</evidence>
<evidence type="ECO:0000259" key="19">
    <source>
        <dbReference type="SMART" id="SM00918"/>
    </source>
</evidence>
<dbReference type="Proteomes" id="UP001519460">
    <property type="component" value="Unassembled WGS sequence"/>
</dbReference>
<feature type="region of interest" description="Disordered" evidence="16">
    <location>
        <begin position="765"/>
        <end position="794"/>
    </location>
</feature>
<keyword evidence="3" id="KW-1003">Cell membrane</keyword>
<evidence type="ECO:0000256" key="10">
    <source>
        <dbReference type="ARBA" id="ARBA00023180"/>
    </source>
</evidence>
<evidence type="ECO:0000256" key="1">
    <source>
        <dbReference type="ARBA" id="ARBA00004651"/>
    </source>
</evidence>
<evidence type="ECO:0000256" key="8">
    <source>
        <dbReference type="ARBA" id="ARBA00023136"/>
    </source>
</evidence>
<keyword evidence="12" id="KW-0407">Ion channel</keyword>
<dbReference type="PANTHER" id="PTHR18966">
    <property type="entry name" value="IONOTROPIC GLUTAMATE RECEPTOR"/>
    <property type="match status" value="1"/>
</dbReference>
<feature type="domain" description="Ionotropic glutamate receptor L-glutamate and glycine-binding" evidence="19">
    <location>
        <begin position="121"/>
        <end position="183"/>
    </location>
</feature>
<feature type="site" description="Interaction with the cone snail toxin Con-ikot-ikot" evidence="14">
    <location>
        <position position="168"/>
    </location>
</feature>
<feature type="disulfide bond" evidence="15">
    <location>
        <begin position="446"/>
        <end position="500"/>
    </location>
</feature>
<dbReference type="Gene3D" id="3.40.190.10">
    <property type="entry name" value="Periplasmic binding protein-like II"/>
    <property type="match status" value="3"/>
</dbReference>
<dbReference type="SMART" id="SM00079">
    <property type="entry name" value="PBPe"/>
    <property type="match status" value="1"/>
</dbReference>
<dbReference type="InterPro" id="IPR019594">
    <property type="entry name" value="Glu/Gly-bd"/>
</dbReference>
<feature type="transmembrane region" description="Helical" evidence="17">
    <location>
        <begin position="520"/>
        <end position="542"/>
    </location>
</feature>
<reference evidence="20 21" key="1">
    <citation type="journal article" date="2023" name="Sci. Data">
        <title>Genome assembly of the Korean intertidal mud-creeper Batillaria attramentaria.</title>
        <authorList>
            <person name="Patra A.K."/>
            <person name="Ho P.T."/>
            <person name="Jun S."/>
            <person name="Lee S.J."/>
            <person name="Kim Y."/>
            <person name="Won Y.J."/>
        </authorList>
    </citation>
    <scope>NUCLEOTIDE SEQUENCE [LARGE SCALE GENOMIC DNA]</scope>
    <source>
        <strain evidence="20">Wonlab-2016</strain>
    </source>
</reference>
<dbReference type="GO" id="GO:0034220">
    <property type="term" value="P:monoatomic ion transmembrane transport"/>
    <property type="evidence" value="ECO:0007669"/>
    <property type="project" value="UniProtKB-KW"/>
</dbReference>
<dbReference type="InterPro" id="IPR001508">
    <property type="entry name" value="Iono_Glu_rcpt_met"/>
</dbReference>
<comment type="caution">
    <text evidence="20">The sequence shown here is derived from an EMBL/GenBank/DDBJ whole genome shotgun (WGS) entry which is preliminary data.</text>
</comment>
<keyword evidence="7" id="KW-0406">Ion transport</keyword>
<feature type="transmembrane region" description="Helical" evidence="17">
    <location>
        <begin position="237"/>
        <end position="255"/>
    </location>
</feature>
<organism evidence="20 21">
    <name type="scientific">Batillaria attramentaria</name>
    <dbReference type="NCBI Taxonomy" id="370345"/>
    <lineage>
        <taxon>Eukaryota</taxon>
        <taxon>Metazoa</taxon>
        <taxon>Spiralia</taxon>
        <taxon>Lophotrochozoa</taxon>
        <taxon>Mollusca</taxon>
        <taxon>Gastropoda</taxon>
        <taxon>Caenogastropoda</taxon>
        <taxon>Sorbeoconcha</taxon>
        <taxon>Cerithioidea</taxon>
        <taxon>Batillariidae</taxon>
        <taxon>Batillaria</taxon>
    </lineage>
</organism>
<dbReference type="PRINTS" id="PR00177">
    <property type="entry name" value="NMDARECEPTOR"/>
</dbReference>
<feature type="transmembrane region" description="Helical" evidence="17">
    <location>
        <begin position="309"/>
        <end position="330"/>
    </location>
</feature>
<evidence type="ECO:0000259" key="18">
    <source>
        <dbReference type="SMART" id="SM00079"/>
    </source>
</evidence>
<proteinExistence type="predicted"/>
<feature type="binding site" evidence="13">
    <location>
        <position position="431"/>
    </location>
    <ligand>
        <name>L-glutamate</name>
        <dbReference type="ChEBI" id="CHEBI:29985"/>
    </ligand>
</feature>
<evidence type="ECO:0000313" key="21">
    <source>
        <dbReference type="Proteomes" id="UP001519460"/>
    </source>
</evidence>
<dbReference type="Pfam" id="PF10613">
    <property type="entry name" value="Lig_chan-Glu_bd"/>
    <property type="match status" value="1"/>
</dbReference>
<gene>
    <name evidence="20" type="ORF">BaRGS_00026473</name>
</gene>
<keyword evidence="6" id="KW-0175">Coiled coil</keyword>
<feature type="binding site" evidence="13">
    <location>
        <position position="194"/>
    </location>
    <ligand>
        <name>L-glutamate</name>
        <dbReference type="ChEBI" id="CHEBI:29985"/>
    </ligand>
</feature>
<evidence type="ECO:0000256" key="6">
    <source>
        <dbReference type="ARBA" id="ARBA00023054"/>
    </source>
</evidence>
<dbReference type="SMART" id="SM00918">
    <property type="entry name" value="Lig_chan-Glu_bd"/>
    <property type="match status" value="1"/>
</dbReference>
<evidence type="ECO:0000256" key="11">
    <source>
        <dbReference type="ARBA" id="ARBA00023286"/>
    </source>
</evidence>